<evidence type="ECO:0000256" key="2">
    <source>
        <dbReference type="SAM" id="Phobius"/>
    </source>
</evidence>
<proteinExistence type="predicted"/>
<feature type="compositionally biased region" description="Pro residues" evidence="1">
    <location>
        <begin position="274"/>
        <end position="284"/>
    </location>
</feature>
<evidence type="ECO:0000313" key="3">
    <source>
        <dbReference type="EMBL" id="CCG19132.1"/>
    </source>
</evidence>
<dbReference type="AlphaFoldDB" id="I7IKE7"/>
<reference evidence="3" key="1">
    <citation type="journal article" date="2012" name="Vet. Microbiol.">
        <title>Comparative genomic analyses of the Taylorellae.</title>
        <authorList>
            <person name="Hauser H."/>
            <person name="Richter D.C."/>
            <person name="van Tonder A."/>
            <person name="Clark L."/>
            <person name="Preston A."/>
        </authorList>
    </citation>
    <scope>NUCLEOTIDE SEQUENCE</scope>
    <source>
        <strain evidence="3">14/45</strain>
    </source>
</reference>
<feature type="region of interest" description="Disordered" evidence="1">
    <location>
        <begin position="241"/>
        <end position="290"/>
    </location>
</feature>
<keyword evidence="2" id="KW-1133">Transmembrane helix</keyword>
<keyword evidence="2" id="KW-0812">Transmembrane</keyword>
<feature type="transmembrane region" description="Helical" evidence="2">
    <location>
        <begin position="213"/>
        <end position="234"/>
    </location>
</feature>
<dbReference type="BioCyc" id="TASI1091495:G13GE-332-MONOMER"/>
<organism evidence="3">
    <name type="scientific">Taylorella asinigenitalis 14/45</name>
    <dbReference type="NCBI Taxonomy" id="1091495"/>
    <lineage>
        <taxon>Bacteria</taxon>
        <taxon>Pseudomonadati</taxon>
        <taxon>Pseudomonadota</taxon>
        <taxon>Betaproteobacteria</taxon>
        <taxon>Burkholderiales</taxon>
        <taxon>Alcaligenaceae</taxon>
        <taxon>Taylorella</taxon>
    </lineage>
</organism>
<gene>
    <name evidence="3" type="ORF">KUM_0332</name>
</gene>
<dbReference type="RefSeq" id="WP_015551275.1">
    <property type="nucleotide sequence ID" value="NC_021033.1"/>
</dbReference>
<name>I7IKE7_9BURK</name>
<dbReference type="HOGENOM" id="CLU_070571_0_0_4"/>
<sequence length="400" mass="43719">MTFIVSLKENRPGFADFEIKRWSGSTDSPLEFTIKRNQDERYLAGHEEWKVEPVWHALGYSEFNGNLVGTFEPWVTDSLVHTGGQTMFMMSLRESSGSFRDDGVVRMASNILASSAAGNLNRTQLNNPTPQSPSIQAHTPYIEAVPESEPVIETFTDPEPVPEPFEIPATDMEAGALPPVMEPVIDPQNASNIGGPNFPTIEDDSSKRRTSPIVWIILMILLIAAIGAAVWWFVFREDPKSAPTPKPNPVPTQNNNQPPAPKPTPKPEPKPEPKPTPAPAPAPAAAPAESACTVKSGSDVMAFIQSCLKTNPDTDQILKIINEAKAAKECDLARRLYANKAQSGNSVIAFAYAKEYDPKTAASDGCFKEDKGTAIYWYETGLSDDPNNAEAKARLQELQK</sequence>
<protein>
    <submittedName>
        <fullName evidence="3">Uncharacterized protein</fullName>
    </submittedName>
</protein>
<accession>I7IKE7</accession>
<dbReference type="EMBL" id="HE681424">
    <property type="protein sequence ID" value="CCG19132.1"/>
    <property type="molecule type" value="Genomic_DNA"/>
</dbReference>
<keyword evidence="2" id="KW-0472">Membrane</keyword>
<evidence type="ECO:0000256" key="1">
    <source>
        <dbReference type="SAM" id="MobiDB-lite"/>
    </source>
</evidence>
<dbReference type="KEGG" id="tat:KUM_0332"/>